<dbReference type="EMBL" id="AJWY01003028">
    <property type="protein sequence ID" value="EKC76602.1"/>
    <property type="molecule type" value="Genomic_DNA"/>
</dbReference>
<dbReference type="InterPro" id="IPR000160">
    <property type="entry name" value="GGDEF_dom"/>
</dbReference>
<evidence type="ECO:0000259" key="1">
    <source>
        <dbReference type="PROSITE" id="PS50887"/>
    </source>
</evidence>
<proteinExistence type="predicted"/>
<accession>K1TUG8</accession>
<reference evidence="2" key="1">
    <citation type="journal article" date="2013" name="Environ. Microbiol.">
        <title>Microbiota from the distal guts of lean and obese adolescents exhibit partial functional redundancy besides clear differences in community structure.</title>
        <authorList>
            <person name="Ferrer M."/>
            <person name="Ruiz A."/>
            <person name="Lanza F."/>
            <person name="Haange S.B."/>
            <person name="Oberbach A."/>
            <person name="Till H."/>
            <person name="Bargiela R."/>
            <person name="Campoy C."/>
            <person name="Segura M.T."/>
            <person name="Richter M."/>
            <person name="von Bergen M."/>
            <person name="Seifert J."/>
            <person name="Suarez A."/>
        </authorList>
    </citation>
    <scope>NUCLEOTIDE SEQUENCE</scope>
</reference>
<organism evidence="2">
    <name type="scientific">human gut metagenome</name>
    <dbReference type="NCBI Taxonomy" id="408170"/>
    <lineage>
        <taxon>unclassified sequences</taxon>
        <taxon>metagenomes</taxon>
        <taxon>organismal metagenomes</taxon>
    </lineage>
</organism>
<gene>
    <name evidence="2" type="ORF">LEA_04622</name>
</gene>
<evidence type="ECO:0000313" key="2">
    <source>
        <dbReference type="EMBL" id="EKC76602.1"/>
    </source>
</evidence>
<feature type="domain" description="GGDEF" evidence="1">
    <location>
        <begin position="22"/>
        <end position="55"/>
    </location>
</feature>
<dbReference type="InterPro" id="IPR043128">
    <property type="entry name" value="Rev_trsase/Diguanyl_cyclase"/>
</dbReference>
<sequence length="55" mass="6240">RTDLYNRAYGIEKATELLRSGNSISLLLVDIDNFAEYNRIYGNEKADEVLFAVAN</sequence>
<comment type="caution">
    <text evidence="2">The sequence shown here is derived from an EMBL/GenBank/DDBJ whole genome shotgun (WGS) entry which is preliminary data.</text>
</comment>
<dbReference type="Pfam" id="PF00990">
    <property type="entry name" value="GGDEF"/>
    <property type="match status" value="1"/>
</dbReference>
<dbReference type="InterPro" id="IPR029787">
    <property type="entry name" value="Nucleotide_cyclase"/>
</dbReference>
<dbReference type="Gene3D" id="3.30.70.270">
    <property type="match status" value="1"/>
</dbReference>
<dbReference type="SUPFAM" id="SSF55073">
    <property type="entry name" value="Nucleotide cyclase"/>
    <property type="match status" value="1"/>
</dbReference>
<dbReference type="PROSITE" id="PS50887">
    <property type="entry name" value="GGDEF"/>
    <property type="match status" value="1"/>
</dbReference>
<protein>
    <submittedName>
        <fullName evidence="2">Diguanylate cyclase (GGDEF) domain protein</fullName>
    </submittedName>
</protein>
<name>K1TUG8_9ZZZZ</name>
<feature type="non-terminal residue" evidence="2">
    <location>
        <position position="1"/>
    </location>
</feature>
<dbReference type="AlphaFoldDB" id="K1TUG8"/>